<organism evidence="1 2">
    <name type="scientific">candidate division WOR-3 bacterium RBG_13_43_14</name>
    <dbReference type="NCBI Taxonomy" id="1802590"/>
    <lineage>
        <taxon>Bacteria</taxon>
        <taxon>Bacteria division WOR-3</taxon>
    </lineage>
</organism>
<name>A0A1F4UDG8_UNCW3</name>
<dbReference type="AlphaFoldDB" id="A0A1F4UDG8"/>
<dbReference type="Proteomes" id="UP000177025">
    <property type="component" value="Unassembled WGS sequence"/>
</dbReference>
<proteinExistence type="predicted"/>
<gene>
    <name evidence="1" type="ORF">A2Y85_02220</name>
</gene>
<protein>
    <submittedName>
        <fullName evidence="1">Uncharacterized protein</fullName>
    </submittedName>
</protein>
<comment type="caution">
    <text evidence="1">The sequence shown here is derived from an EMBL/GenBank/DDBJ whole genome shotgun (WGS) entry which is preliminary data.</text>
</comment>
<sequence length="150" mass="17336">MKKSPQLQRLEKMLRASKISSCGFLGIDQRSLDEIIEADAAEIARLDKTNEQIAGRMRELTAAAKTGLGDWIKVTEYLEVSIDDSRGRIPCPWSHGVRCSKMITTCRRLDTKVSVRWSELNMHMIEAHGIPLEMFKIIRYMSRRIYLLYF</sequence>
<evidence type="ECO:0000313" key="1">
    <source>
        <dbReference type="EMBL" id="OGC42959.1"/>
    </source>
</evidence>
<dbReference type="EMBL" id="MEUM01000043">
    <property type="protein sequence ID" value="OGC42959.1"/>
    <property type="molecule type" value="Genomic_DNA"/>
</dbReference>
<evidence type="ECO:0000313" key="2">
    <source>
        <dbReference type="Proteomes" id="UP000177025"/>
    </source>
</evidence>
<accession>A0A1F4UDG8</accession>
<reference evidence="1 2" key="1">
    <citation type="journal article" date="2016" name="Nat. Commun.">
        <title>Thousands of microbial genomes shed light on interconnected biogeochemical processes in an aquifer system.</title>
        <authorList>
            <person name="Anantharaman K."/>
            <person name="Brown C.T."/>
            <person name="Hug L.A."/>
            <person name="Sharon I."/>
            <person name="Castelle C.J."/>
            <person name="Probst A.J."/>
            <person name="Thomas B.C."/>
            <person name="Singh A."/>
            <person name="Wilkins M.J."/>
            <person name="Karaoz U."/>
            <person name="Brodie E.L."/>
            <person name="Williams K.H."/>
            <person name="Hubbard S.S."/>
            <person name="Banfield J.F."/>
        </authorList>
    </citation>
    <scope>NUCLEOTIDE SEQUENCE [LARGE SCALE GENOMIC DNA]</scope>
</reference>